<dbReference type="Pfam" id="PF03906">
    <property type="entry name" value="Phage_T7_tail"/>
    <property type="match status" value="1"/>
</dbReference>
<evidence type="ECO:0000259" key="4">
    <source>
        <dbReference type="Pfam" id="PF03906"/>
    </source>
</evidence>
<accession>A0A5Q2U751</accession>
<evidence type="ECO:0000256" key="3">
    <source>
        <dbReference type="ARBA" id="ARBA00022844"/>
    </source>
</evidence>
<dbReference type="EMBL" id="MN478376">
    <property type="protein sequence ID" value="QGH45085.1"/>
    <property type="molecule type" value="Genomic_DNA"/>
</dbReference>
<proteinExistence type="predicted"/>
<reference evidence="5 6" key="1">
    <citation type="submission" date="2019-09" db="EMBL/GenBank/DDBJ databases">
        <title>Bacteriophage as agents antimicrobiens.</title>
        <authorList>
            <person name="Lightbourn L."/>
            <person name="Amarillas L."/>
            <person name="Estrada M."/>
            <person name="Leon R."/>
            <person name="Figueroa L."/>
            <person name="Patron O."/>
            <person name="Leon J."/>
        </authorList>
    </citation>
    <scope>NUCLEOTIDE SEQUENCE [LARGE SCALE GENOMIC DNA]</scope>
</reference>
<sequence length="242" mass="26472">MSYTFTVNTGDGTTTVFPFSFAGQDEGYLSVSNVQVFVAGTSVPFTIPTNDPNKVYLTSAPPVGAEVLIRRIMPKNVPYSDFSRGNPFSQDTLNDTNLQMLYVIQEILDGFLPDGFYLKGDLNMGGHKVVNMAPGSQDGDATNWEQLQEQVTWNNVQDSRLDSLETSLVLPDGSQLISYSMTAIGGELRWEPPTSTQFSRAEVYICGLKQIQTLGAYTISDNGVNFAEPLVAGWEVEITLIG</sequence>
<dbReference type="GO" id="GO:0098015">
    <property type="term" value="C:virus tail"/>
    <property type="evidence" value="ECO:0007669"/>
    <property type="project" value="UniProtKB-KW"/>
</dbReference>
<evidence type="ECO:0000313" key="5">
    <source>
        <dbReference type="EMBL" id="QGH45085.1"/>
    </source>
</evidence>
<keyword evidence="2" id="KW-1227">Viral tail protein</keyword>
<evidence type="ECO:0000313" key="6">
    <source>
        <dbReference type="Proteomes" id="UP000386225"/>
    </source>
</evidence>
<evidence type="ECO:0000256" key="1">
    <source>
        <dbReference type="ARBA" id="ARBA00004328"/>
    </source>
</evidence>
<organism evidence="5 6">
    <name type="scientific">Ralstonia phage Reminis</name>
    <dbReference type="NCBI Taxonomy" id="2662139"/>
    <lineage>
        <taxon>Viruses</taxon>
        <taxon>Duplodnaviria</taxon>
        <taxon>Heunggongvirae</taxon>
        <taxon>Uroviricota</taxon>
        <taxon>Caudoviricetes</taxon>
        <taxon>Autographivirales</taxon>
        <taxon>Autographivirales incertae sedis</taxon>
        <taxon>Reminisvirus</taxon>
        <taxon>Reminisvirus reminis</taxon>
    </lineage>
</organism>
<keyword evidence="3" id="KW-0946">Virion</keyword>
<protein>
    <submittedName>
        <fullName evidence="5">Tail fiber adaptor protein</fullName>
    </submittedName>
</protein>
<dbReference type="InterPro" id="IPR005604">
    <property type="entry name" value="Phage_T7_tail_fibre-like_N"/>
</dbReference>
<keyword evidence="6" id="KW-1185">Reference proteome</keyword>
<dbReference type="Proteomes" id="UP000386225">
    <property type="component" value="Segment"/>
</dbReference>
<evidence type="ECO:0000256" key="2">
    <source>
        <dbReference type="ARBA" id="ARBA00022732"/>
    </source>
</evidence>
<feature type="domain" description="Bacteriophage T7 tail fibre protein-like N-terminal" evidence="4">
    <location>
        <begin position="3"/>
        <end position="110"/>
    </location>
</feature>
<name>A0A5Q2U751_9CAUD</name>
<comment type="subcellular location">
    <subcellularLocation>
        <location evidence="1">Virion</location>
    </subcellularLocation>
</comment>